<evidence type="ECO:0000259" key="4">
    <source>
        <dbReference type="Pfam" id="PF00389"/>
    </source>
</evidence>
<dbReference type="InterPro" id="IPR029752">
    <property type="entry name" value="D-isomer_DH_CS1"/>
</dbReference>
<dbReference type="GO" id="GO:0005829">
    <property type="term" value="C:cytosol"/>
    <property type="evidence" value="ECO:0007669"/>
    <property type="project" value="TreeGrafter"/>
</dbReference>
<reference evidence="6 7" key="1">
    <citation type="submission" date="2016-10" db="EMBL/GenBank/DDBJ databases">
        <authorList>
            <person name="de Groot N.N."/>
        </authorList>
    </citation>
    <scope>NUCLEOTIDE SEQUENCE [LARGE SCALE GENOMIC DNA]</scope>
    <source>
        <strain evidence="6 7">DSM 23126</strain>
    </source>
</reference>
<dbReference type="AlphaFoldDB" id="A0A1H2TKS3"/>
<dbReference type="InterPro" id="IPR036291">
    <property type="entry name" value="NAD(P)-bd_dom_sf"/>
</dbReference>
<dbReference type="InterPro" id="IPR006140">
    <property type="entry name" value="D-isomer_DH_NAD-bd"/>
</dbReference>
<evidence type="ECO:0000256" key="3">
    <source>
        <dbReference type="RuleBase" id="RU003719"/>
    </source>
</evidence>
<dbReference type="GO" id="GO:0016618">
    <property type="term" value="F:hydroxypyruvate reductase [NAD(P)H] activity"/>
    <property type="evidence" value="ECO:0007669"/>
    <property type="project" value="TreeGrafter"/>
</dbReference>
<evidence type="ECO:0000313" key="7">
    <source>
        <dbReference type="Proteomes" id="UP000199488"/>
    </source>
</evidence>
<keyword evidence="7" id="KW-1185">Reference proteome</keyword>
<dbReference type="FunFam" id="3.40.50.720:FF:000462">
    <property type="entry name" value="Glyoxylate reductase (NADP+)"/>
    <property type="match status" value="1"/>
</dbReference>
<keyword evidence="2 3" id="KW-0560">Oxidoreductase</keyword>
<gene>
    <name evidence="6" type="ORF">SAMN05421781_1452</name>
</gene>
<feature type="domain" description="D-isomer specific 2-hydroxyacid dehydrogenase catalytic" evidence="4">
    <location>
        <begin position="6"/>
        <end position="317"/>
    </location>
</feature>
<evidence type="ECO:0000256" key="1">
    <source>
        <dbReference type="ARBA" id="ARBA00005854"/>
    </source>
</evidence>
<dbReference type="PANTHER" id="PTHR10996:SF283">
    <property type="entry name" value="GLYOXYLATE_HYDROXYPYRUVATE REDUCTASE B"/>
    <property type="match status" value="1"/>
</dbReference>
<dbReference type="PROSITE" id="PS00065">
    <property type="entry name" value="D_2_HYDROXYACID_DH_1"/>
    <property type="match status" value="1"/>
</dbReference>
<evidence type="ECO:0000313" key="6">
    <source>
        <dbReference type="EMBL" id="SDW44410.1"/>
    </source>
</evidence>
<dbReference type="Pfam" id="PF02826">
    <property type="entry name" value="2-Hacid_dh_C"/>
    <property type="match status" value="1"/>
</dbReference>
<dbReference type="EMBL" id="FNNC01000002">
    <property type="protein sequence ID" value="SDW44410.1"/>
    <property type="molecule type" value="Genomic_DNA"/>
</dbReference>
<dbReference type="Pfam" id="PF00389">
    <property type="entry name" value="2-Hacid_dh"/>
    <property type="match status" value="1"/>
</dbReference>
<organism evidence="6 7">
    <name type="scientific">Marinococcus luteus</name>
    <dbReference type="NCBI Taxonomy" id="1122204"/>
    <lineage>
        <taxon>Bacteria</taxon>
        <taxon>Bacillati</taxon>
        <taxon>Bacillota</taxon>
        <taxon>Bacilli</taxon>
        <taxon>Bacillales</taxon>
        <taxon>Bacillaceae</taxon>
        <taxon>Marinococcus</taxon>
    </lineage>
</organism>
<proteinExistence type="inferred from homology"/>
<dbReference type="SUPFAM" id="SSF52283">
    <property type="entry name" value="Formate/glycerate dehydrogenase catalytic domain-like"/>
    <property type="match status" value="1"/>
</dbReference>
<name>A0A1H2TKS3_9BACI</name>
<feature type="domain" description="D-isomer specific 2-hydroxyacid dehydrogenase NAD-binding" evidence="5">
    <location>
        <begin position="109"/>
        <end position="288"/>
    </location>
</feature>
<dbReference type="PANTHER" id="PTHR10996">
    <property type="entry name" value="2-HYDROXYACID DEHYDROGENASE-RELATED"/>
    <property type="match status" value="1"/>
</dbReference>
<dbReference type="STRING" id="1122204.SAMN05421781_1452"/>
<dbReference type="GO" id="GO:0030267">
    <property type="term" value="F:glyoxylate reductase (NADPH) activity"/>
    <property type="evidence" value="ECO:0007669"/>
    <property type="project" value="TreeGrafter"/>
</dbReference>
<sequence>MEKPLVAAYNRVSREAREKLAETCEVRYFERSETLEDPAFRETMAEAEAIIGIEYEIDEAFLKQAPHLRIAANVSVGYDNLDLEALKARGVYASNTPGVLNDTTADAIFGLLLATARRIPETDRYVKDGRWQNTLPDDYFGVDVHHRTLGIIGMGRIGEAIAKRARFGFDMDILYYNRSQKREAEEKYGASRTALEPLLERSDFVCTMTPLTKETYHLMDEAAFRRMKSSAVFINGSRGGVVDEEALIKALQNRWIRSAGLDVFSEEPVPSDHPLLAFPHVVTLPHIGSFTEENENNMSLRAAENVLQVLNGQVPQDQL</sequence>
<dbReference type="InterPro" id="IPR006139">
    <property type="entry name" value="D-isomer_2_OHA_DH_cat_dom"/>
</dbReference>
<evidence type="ECO:0000259" key="5">
    <source>
        <dbReference type="Pfam" id="PF02826"/>
    </source>
</evidence>
<dbReference type="SUPFAM" id="SSF51735">
    <property type="entry name" value="NAD(P)-binding Rossmann-fold domains"/>
    <property type="match status" value="1"/>
</dbReference>
<dbReference type="Proteomes" id="UP000199488">
    <property type="component" value="Unassembled WGS sequence"/>
</dbReference>
<evidence type="ECO:0000256" key="2">
    <source>
        <dbReference type="ARBA" id="ARBA00023002"/>
    </source>
</evidence>
<dbReference type="RefSeq" id="WP_091613053.1">
    <property type="nucleotide sequence ID" value="NZ_FNNC01000002.1"/>
</dbReference>
<dbReference type="CDD" id="cd05301">
    <property type="entry name" value="GDH"/>
    <property type="match status" value="1"/>
</dbReference>
<dbReference type="Gene3D" id="3.40.50.720">
    <property type="entry name" value="NAD(P)-binding Rossmann-like Domain"/>
    <property type="match status" value="2"/>
</dbReference>
<dbReference type="GO" id="GO:0051287">
    <property type="term" value="F:NAD binding"/>
    <property type="evidence" value="ECO:0007669"/>
    <property type="project" value="InterPro"/>
</dbReference>
<dbReference type="InterPro" id="IPR050223">
    <property type="entry name" value="D-isomer_2-hydroxyacid_DH"/>
</dbReference>
<dbReference type="InterPro" id="IPR029753">
    <property type="entry name" value="D-isomer_DH_CS"/>
</dbReference>
<dbReference type="OrthoDB" id="9805416at2"/>
<comment type="similarity">
    <text evidence="1 3">Belongs to the D-isomer specific 2-hydroxyacid dehydrogenase family.</text>
</comment>
<protein>
    <submittedName>
        <fullName evidence="6">Gluconate 2-dehydrogenase</fullName>
    </submittedName>
</protein>
<accession>A0A1H2TKS3</accession>
<dbReference type="PROSITE" id="PS00671">
    <property type="entry name" value="D_2_HYDROXYACID_DH_3"/>
    <property type="match status" value="1"/>
</dbReference>